<evidence type="ECO:0000256" key="14">
    <source>
        <dbReference type="PROSITE-ProRule" id="PRU00108"/>
    </source>
</evidence>
<keyword evidence="7" id="KW-0067">ATP-binding</keyword>
<evidence type="ECO:0000256" key="1">
    <source>
        <dbReference type="ARBA" id="ARBA00005800"/>
    </source>
</evidence>
<evidence type="ECO:0000313" key="21">
    <source>
        <dbReference type="Proteomes" id="UP000054988"/>
    </source>
</evidence>
<dbReference type="GO" id="GO:0005634">
    <property type="term" value="C:nucleus"/>
    <property type="evidence" value="ECO:0007669"/>
    <property type="project" value="UniProtKB-SubCell"/>
</dbReference>
<dbReference type="GO" id="GO:0004674">
    <property type="term" value="F:protein serine/threonine kinase activity"/>
    <property type="evidence" value="ECO:0007669"/>
    <property type="project" value="TreeGrafter"/>
</dbReference>
<feature type="domain" description="C2H2-type" evidence="19">
    <location>
        <begin position="1129"/>
        <end position="1158"/>
    </location>
</feature>
<dbReference type="eggNOG" id="KOG1721">
    <property type="taxonomic scope" value="Eukaryota"/>
</dbReference>
<gene>
    <name evidence="20" type="ORF">WG66_10955</name>
</gene>
<evidence type="ECO:0000256" key="2">
    <source>
        <dbReference type="ARBA" id="ARBA00022723"/>
    </source>
</evidence>
<dbReference type="PROSITE" id="PS50157">
    <property type="entry name" value="ZINC_FINGER_C2H2_2"/>
    <property type="match status" value="2"/>
</dbReference>
<dbReference type="PROSITE" id="PS50071">
    <property type="entry name" value="HOMEOBOX_2"/>
    <property type="match status" value="1"/>
</dbReference>
<evidence type="ECO:0000256" key="3">
    <source>
        <dbReference type="ARBA" id="ARBA00022737"/>
    </source>
</evidence>
<evidence type="ECO:0000256" key="11">
    <source>
        <dbReference type="ARBA" id="ARBA00023163"/>
    </source>
</evidence>
<dbReference type="EMBL" id="LATX01001899">
    <property type="protein sequence ID" value="KTB36447.1"/>
    <property type="molecule type" value="Genomic_DNA"/>
</dbReference>
<keyword evidence="8" id="KW-0805">Transcription regulation</keyword>
<evidence type="ECO:0000256" key="9">
    <source>
        <dbReference type="ARBA" id="ARBA00023125"/>
    </source>
</evidence>
<dbReference type="GO" id="GO:0043565">
    <property type="term" value="F:sequence-specific DNA binding"/>
    <property type="evidence" value="ECO:0007669"/>
    <property type="project" value="InterPro"/>
</dbReference>
<dbReference type="InterPro" id="IPR001356">
    <property type="entry name" value="HD"/>
</dbReference>
<feature type="compositionally biased region" description="Polar residues" evidence="15">
    <location>
        <begin position="711"/>
        <end position="724"/>
    </location>
</feature>
<dbReference type="GO" id="GO:0008270">
    <property type="term" value="F:zinc ion binding"/>
    <property type="evidence" value="ECO:0007669"/>
    <property type="project" value="UniProtKB-KW"/>
</dbReference>
<protein>
    <submittedName>
        <fullName evidence="20">Uncharacterized protein</fullName>
    </submittedName>
</protein>
<feature type="domain" description="Homeobox" evidence="17">
    <location>
        <begin position="760"/>
        <end position="819"/>
    </location>
</feature>
<keyword evidence="6" id="KW-0862">Zinc</keyword>
<dbReference type="GO" id="GO:0005524">
    <property type="term" value="F:ATP binding"/>
    <property type="evidence" value="ECO:0007669"/>
    <property type="project" value="UniProtKB-KW"/>
</dbReference>
<dbReference type="AlphaFoldDB" id="A0A0W0FJD7"/>
<feature type="region of interest" description="Disordered" evidence="15">
    <location>
        <begin position="617"/>
        <end position="675"/>
    </location>
</feature>
<evidence type="ECO:0000259" key="17">
    <source>
        <dbReference type="PROSITE" id="PS50071"/>
    </source>
</evidence>
<dbReference type="InterPro" id="IPR000679">
    <property type="entry name" value="Znf_GATA"/>
</dbReference>
<comment type="caution">
    <text evidence="20">The sequence shown here is derived from an EMBL/GenBank/DDBJ whole genome shotgun (WGS) entry which is preliminary data.</text>
</comment>
<reference evidence="20 21" key="1">
    <citation type="submission" date="2015-12" db="EMBL/GenBank/DDBJ databases">
        <title>Draft genome sequence of Moniliophthora roreri, the causal agent of frosty pod rot of cacao.</title>
        <authorList>
            <person name="Aime M.C."/>
            <person name="Diaz-Valderrama J.R."/>
            <person name="Kijpornyongpan T."/>
            <person name="Phillips-Mora W."/>
        </authorList>
    </citation>
    <scope>NUCLEOTIDE SEQUENCE [LARGE SCALE GENOMIC DNA]</scope>
    <source>
        <strain evidence="20 21">MCA 2952</strain>
    </source>
</reference>
<dbReference type="InterPro" id="IPR000719">
    <property type="entry name" value="Prot_kinase_dom"/>
</dbReference>
<dbReference type="CDD" id="cd00086">
    <property type="entry name" value="homeodomain"/>
    <property type="match status" value="1"/>
</dbReference>
<dbReference type="Proteomes" id="UP000054988">
    <property type="component" value="Unassembled WGS sequence"/>
</dbReference>
<feature type="DNA-binding region" description="Homeobox" evidence="14">
    <location>
        <begin position="762"/>
        <end position="820"/>
    </location>
</feature>
<dbReference type="InterPro" id="IPR011009">
    <property type="entry name" value="Kinase-like_dom_sf"/>
</dbReference>
<dbReference type="SUPFAM" id="SSF46689">
    <property type="entry name" value="Homeodomain-like"/>
    <property type="match status" value="1"/>
</dbReference>
<dbReference type="PANTHER" id="PTHR44329">
    <property type="entry name" value="SERINE/THREONINE-PROTEIN KINASE TNNI3K-RELATED"/>
    <property type="match status" value="1"/>
</dbReference>
<dbReference type="InterPro" id="IPR036236">
    <property type="entry name" value="Znf_C2H2_sf"/>
</dbReference>
<dbReference type="Gene3D" id="3.30.160.60">
    <property type="entry name" value="Classic Zinc Finger"/>
    <property type="match status" value="3"/>
</dbReference>
<evidence type="ECO:0000256" key="12">
    <source>
        <dbReference type="ARBA" id="ARBA00023242"/>
    </source>
</evidence>
<evidence type="ECO:0000259" key="16">
    <source>
        <dbReference type="PROSITE" id="PS50011"/>
    </source>
</evidence>
<evidence type="ECO:0000256" key="13">
    <source>
        <dbReference type="PROSITE-ProRule" id="PRU00042"/>
    </source>
</evidence>
<proteinExistence type="inferred from homology"/>
<dbReference type="Gene3D" id="1.10.10.60">
    <property type="entry name" value="Homeodomain-like"/>
    <property type="match status" value="1"/>
</dbReference>
<dbReference type="FunFam" id="3.30.160.60:FF:000032">
    <property type="entry name" value="Krueppel-like factor 4"/>
    <property type="match status" value="1"/>
</dbReference>
<feature type="compositionally biased region" description="Basic and acidic residues" evidence="15">
    <location>
        <begin position="495"/>
        <end position="507"/>
    </location>
</feature>
<sequence>MALCAEGTTATRFIEDTNPVYAHVEGSTQDLESFLTILKGGTLTKSNATTLARQCANLLWKTPHLHPNLVRLLERTNLKVIYRKLSDIVLISDLEETFLCPITLEAQKDAPKFANSREMLDCLSKHEYVAFKAMESVGIHWAPFVMDMIQVHLDSSGKDFSARLRNACIQSLVYLNKRYDALPQSIYLEDVSKEGSHPMFGGGFADIWRGRLNGKQDVCLKVLRVFTASYNEAKLIKELSSEILIWRQLRHPHILEFLGITRELFSPSFCIVSPWMLNGTVMSYSLARDCSLQRKVDMLSTVALAMQYLHEHYPPVIHGDIKGANILVSEDERCYLGDFGLSMFENNTENKIYRSTSRAAGRGSVPWLAPELMNPDDVGAESRTTRDIYAFGCTIFEVVTGSAPFSEKKLDIQIMIDVLKGARPKRPSIASCPDWLWDLVEACWAEDVSTRPAAREVVSRLSRIKLPEPFVQEAIPTHVPPTILSRGRKRSSGADSRRSFEHQELLHLPEQPSTGSLKRARYSAKGLPMRPQPPSICSTFEHDTHRTNYYRRASLPTIHSESRIPHAPPSVHPSYTPLAPYAFPPVNEEKSGANLSCPRLLTDVSFGVSPYDSPYRNMGISSGNSSNFPNHNSPPGDYQRPSGLSPCSADSESWNSSGSGIVRPSSTPGQLSSPAVKYDESLRHASFSAPTQAQMFAGSARISGHHGRRSAASTIKTEWTSPNQDYALPPPGALPYPASMPLPTSSTRSPQALLGSTLPDHPQRKRGKLPKEITDILKAWLHRHSDHPYPSEEEQKQLCHETGLSIAQVSNWMINARRRILVPARPSTNPTTTAPFPSTGRSASLSDLIDPMARRASLPADTVQLYPPLSLQSPPLDGGPVEYTGSLSHQQQMGSGLLTLSSTSRPSPQHPIPEDITSMTETLREHSRVVADAILPNDCILPQEPSDPPQNLPRFPIQYTDTAASKITGFLRLQCFNCRTTKPPSWHRSALHPGEIMCHKCRLLEHTHFCPRLSDFSRNPVYLGENPFGLSDGAKPGSDTEFARRTDDTLPNSEGENLPSIDFVNVGGATVSPAVSTPNVTTGKTAKASHSRRKQESTFFCPIAGCGSTFTRSFNLKGHLRSHNEADPFVCSWPDCGKAFARQHDKQRHEQLHTNYRPFTCEGCQRPFARLDALNRHLHSEGGLDCLRCSQTDNGSPNDDSSLWLDTDLQTAWNEYRTRILTAF</sequence>
<feature type="compositionally biased region" description="Low complexity" evidence="15">
    <location>
        <begin position="621"/>
        <end position="635"/>
    </location>
</feature>
<dbReference type="SUPFAM" id="SSF57716">
    <property type="entry name" value="Glucocorticoid receptor-like (DNA-binding domain)"/>
    <property type="match status" value="1"/>
</dbReference>
<evidence type="ECO:0000256" key="7">
    <source>
        <dbReference type="ARBA" id="ARBA00022840"/>
    </source>
</evidence>
<dbReference type="SUPFAM" id="SSF57667">
    <property type="entry name" value="beta-beta-alpha zinc fingers"/>
    <property type="match status" value="1"/>
</dbReference>
<dbReference type="InterPro" id="IPR008271">
    <property type="entry name" value="Ser/Thr_kinase_AS"/>
</dbReference>
<dbReference type="SUPFAM" id="SSF56112">
    <property type="entry name" value="Protein kinase-like (PK-like)"/>
    <property type="match status" value="1"/>
</dbReference>
<name>A0A0W0FJD7_MONRR</name>
<keyword evidence="10 14" id="KW-0371">Homeobox</keyword>
<keyword evidence="11" id="KW-0804">Transcription</keyword>
<dbReference type="Pfam" id="PF00096">
    <property type="entry name" value="zf-C2H2"/>
    <property type="match status" value="2"/>
</dbReference>
<dbReference type="PROSITE" id="PS00028">
    <property type="entry name" value="ZINC_FINGER_C2H2_1"/>
    <property type="match status" value="2"/>
</dbReference>
<evidence type="ECO:0000256" key="15">
    <source>
        <dbReference type="SAM" id="MobiDB-lite"/>
    </source>
</evidence>
<dbReference type="Pfam" id="PF07714">
    <property type="entry name" value="PK_Tyr_Ser-Thr"/>
    <property type="match status" value="1"/>
</dbReference>
<evidence type="ECO:0000256" key="4">
    <source>
        <dbReference type="ARBA" id="ARBA00022741"/>
    </source>
</evidence>
<keyword evidence="12 14" id="KW-0539">Nucleus</keyword>
<evidence type="ECO:0000256" key="10">
    <source>
        <dbReference type="ARBA" id="ARBA00023155"/>
    </source>
</evidence>
<comment type="similarity">
    <text evidence="1">Belongs to the TALE/M-ATYP homeobox family.</text>
</comment>
<evidence type="ECO:0000313" key="20">
    <source>
        <dbReference type="EMBL" id="KTB36447.1"/>
    </source>
</evidence>
<dbReference type="eggNOG" id="KOG0773">
    <property type="taxonomic scope" value="Eukaryota"/>
</dbReference>
<dbReference type="Gene3D" id="1.10.510.10">
    <property type="entry name" value="Transferase(Phosphotransferase) domain 1"/>
    <property type="match status" value="1"/>
</dbReference>
<keyword evidence="2" id="KW-0479">Metal-binding</keyword>
<feature type="compositionally biased region" description="Polar residues" evidence="15">
    <location>
        <begin position="648"/>
        <end position="673"/>
    </location>
</feature>
<dbReference type="InterPro" id="IPR009057">
    <property type="entry name" value="Homeodomain-like_sf"/>
</dbReference>
<keyword evidence="9 14" id="KW-0238">DNA-binding</keyword>
<dbReference type="PROSITE" id="PS50011">
    <property type="entry name" value="PROTEIN_KINASE_DOM"/>
    <property type="match status" value="1"/>
</dbReference>
<feature type="region of interest" description="Disordered" evidence="15">
    <location>
        <begin position="481"/>
        <end position="519"/>
    </location>
</feature>
<dbReference type="eggNOG" id="KOG0192">
    <property type="taxonomic scope" value="Eukaryota"/>
</dbReference>
<dbReference type="PROSITE" id="PS50114">
    <property type="entry name" value="GATA_ZN_FINGER_2"/>
    <property type="match status" value="1"/>
</dbReference>
<keyword evidence="5 13" id="KW-0863">Zinc-finger</keyword>
<feature type="region of interest" description="Disordered" evidence="15">
    <location>
        <begin position="703"/>
        <end position="767"/>
    </location>
</feature>
<keyword evidence="3" id="KW-0677">Repeat</keyword>
<dbReference type="SMART" id="SM00389">
    <property type="entry name" value="HOX"/>
    <property type="match status" value="1"/>
</dbReference>
<evidence type="ECO:0000259" key="19">
    <source>
        <dbReference type="PROSITE" id="PS50157"/>
    </source>
</evidence>
<keyword evidence="4" id="KW-0547">Nucleotide-binding</keyword>
<accession>A0A0W0FJD7</accession>
<feature type="compositionally biased region" description="Pro residues" evidence="15">
    <location>
        <begin position="728"/>
        <end position="740"/>
    </location>
</feature>
<dbReference type="InterPro" id="IPR001245">
    <property type="entry name" value="Ser-Thr/Tyr_kinase_cat_dom"/>
</dbReference>
<feature type="domain" description="C2H2-type" evidence="19">
    <location>
        <begin position="1099"/>
        <end position="1128"/>
    </location>
</feature>
<dbReference type="InterPro" id="IPR013087">
    <property type="entry name" value="Znf_C2H2_type"/>
</dbReference>
<feature type="domain" description="GATA-type" evidence="18">
    <location>
        <begin position="973"/>
        <end position="1012"/>
    </location>
</feature>
<dbReference type="InterPro" id="IPR008422">
    <property type="entry name" value="KN_HD"/>
</dbReference>
<evidence type="ECO:0000259" key="18">
    <source>
        <dbReference type="PROSITE" id="PS50114"/>
    </source>
</evidence>
<organism evidence="20 21">
    <name type="scientific">Moniliophthora roreri</name>
    <name type="common">Frosty pod rot fungus</name>
    <name type="synonym">Monilia roreri</name>
    <dbReference type="NCBI Taxonomy" id="221103"/>
    <lineage>
        <taxon>Eukaryota</taxon>
        <taxon>Fungi</taxon>
        <taxon>Dikarya</taxon>
        <taxon>Basidiomycota</taxon>
        <taxon>Agaricomycotina</taxon>
        <taxon>Agaricomycetes</taxon>
        <taxon>Agaricomycetidae</taxon>
        <taxon>Agaricales</taxon>
        <taxon>Marasmiineae</taxon>
        <taxon>Marasmiaceae</taxon>
        <taxon>Moniliophthora</taxon>
    </lineage>
</organism>
<dbReference type="SMART" id="SM00355">
    <property type="entry name" value="ZnF_C2H2"/>
    <property type="match status" value="3"/>
</dbReference>
<dbReference type="PROSITE" id="PS00108">
    <property type="entry name" value="PROTEIN_KINASE_ST"/>
    <property type="match status" value="1"/>
</dbReference>
<feature type="domain" description="Protein kinase" evidence="16">
    <location>
        <begin position="193"/>
        <end position="471"/>
    </location>
</feature>
<dbReference type="PANTHER" id="PTHR44329:SF298">
    <property type="entry name" value="MIXED LINEAGE KINASE DOMAIN-LIKE PROTEIN"/>
    <property type="match status" value="1"/>
</dbReference>
<dbReference type="InterPro" id="IPR051681">
    <property type="entry name" value="Ser/Thr_Kinases-Pseudokinases"/>
</dbReference>
<dbReference type="Pfam" id="PF05920">
    <property type="entry name" value="Homeobox_KN"/>
    <property type="match status" value="1"/>
</dbReference>
<dbReference type="GO" id="GO:0006355">
    <property type="term" value="P:regulation of DNA-templated transcription"/>
    <property type="evidence" value="ECO:0007669"/>
    <property type="project" value="InterPro"/>
</dbReference>
<dbReference type="SMART" id="SM00220">
    <property type="entry name" value="S_TKc"/>
    <property type="match status" value="1"/>
</dbReference>
<evidence type="ECO:0000256" key="5">
    <source>
        <dbReference type="ARBA" id="ARBA00022771"/>
    </source>
</evidence>
<comment type="subcellular location">
    <subcellularLocation>
        <location evidence="14">Nucleus</location>
    </subcellularLocation>
</comment>
<evidence type="ECO:0000256" key="8">
    <source>
        <dbReference type="ARBA" id="ARBA00023015"/>
    </source>
</evidence>
<evidence type="ECO:0000256" key="6">
    <source>
        <dbReference type="ARBA" id="ARBA00022833"/>
    </source>
</evidence>